<organism evidence="3 4">
    <name type="scientific">Paenibacillus agri</name>
    <dbReference type="NCBI Taxonomy" id="2744309"/>
    <lineage>
        <taxon>Bacteria</taxon>
        <taxon>Bacillati</taxon>
        <taxon>Bacillota</taxon>
        <taxon>Bacilli</taxon>
        <taxon>Bacillales</taxon>
        <taxon>Paenibacillaceae</taxon>
        <taxon>Paenibacillus</taxon>
    </lineage>
</organism>
<accession>A0A850EKX2</accession>
<keyword evidence="4" id="KW-1185">Reference proteome</keyword>
<evidence type="ECO:0000256" key="2">
    <source>
        <dbReference type="SAM" id="SignalP"/>
    </source>
</evidence>
<reference evidence="3" key="1">
    <citation type="submission" date="2020-06" db="EMBL/GenBank/DDBJ databases">
        <title>Paenibacillus sp. nov., isolated from soil.</title>
        <authorList>
            <person name="Seo Y.L."/>
        </authorList>
    </citation>
    <scope>NUCLEOTIDE SEQUENCE [LARGE SCALE GENOMIC DNA]</scope>
    <source>
        <strain evidence="3">JW14</strain>
    </source>
</reference>
<evidence type="ECO:0000256" key="1">
    <source>
        <dbReference type="SAM" id="MobiDB-lite"/>
    </source>
</evidence>
<feature type="region of interest" description="Disordered" evidence="1">
    <location>
        <begin position="284"/>
        <end position="307"/>
    </location>
</feature>
<dbReference type="EMBL" id="JABWCS010000181">
    <property type="protein sequence ID" value="NUU59212.1"/>
    <property type="molecule type" value="Genomic_DNA"/>
</dbReference>
<evidence type="ECO:0000313" key="4">
    <source>
        <dbReference type="Proteomes" id="UP000564806"/>
    </source>
</evidence>
<dbReference type="CDD" id="cd15482">
    <property type="entry name" value="Sialidase_non-viral"/>
    <property type="match status" value="1"/>
</dbReference>
<keyword evidence="2" id="KW-0732">Signal</keyword>
<name>A0A850EKX2_9BACL</name>
<dbReference type="AlphaFoldDB" id="A0A850EKX2"/>
<dbReference type="InterPro" id="IPR015943">
    <property type="entry name" value="WD40/YVTN_repeat-like_dom_sf"/>
</dbReference>
<dbReference type="SUPFAM" id="SSF110296">
    <property type="entry name" value="Oligoxyloglucan reducing end-specific cellobiohydrolase"/>
    <property type="match status" value="1"/>
</dbReference>
<feature type="chain" id="PRO_5032421557" description="Photosynthesis system II assembly factor Ycf48/Hcf136-like domain-containing protein" evidence="2">
    <location>
        <begin position="35"/>
        <end position="396"/>
    </location>
</feature>
<proteinExistence type="predicted"/>
<dbReference type="PANTHER" id="PTHR47199:SF2">
    <property type="entry name" value="PHOTOSYSTEM II STABILITY_ASSEMBLY FACTOR HCF136, CHLOROPLASTIC"/>
    <property type="match status" value="1"/>
</dbReference>
<dbReference type="PANTHER" id="PTHR47199">
    <property type="entry name" value="PHOTOSYSTEM II STABILITY/ASSEMBLY FACTOR HCF136, CHLOROPLASTIC"/>
    <property type="match status" value="1"/>
</dbReference>
<evidence type="ECO:0000313" key="3">
    <source>
        <dbReference type="EMBL" id="NUU59212.1"/>
    </source>
</evidence>
<evidence type="ECO:0008006" key="5">
    <source>
        <dbReference type="Google" id="ProtNLM"/>
    </source>
</evidence>
<dbReference type="Proteomes" id="UP000564806">
    <property type="component" value="Unassembled WGS sequence"/>
</dbReference>
<dbReference type="Gene3D" id="2.130.10.10">
    <property type="entry name" value="YVTN repeat-like/Quinoprotein amine dehydrogenase"/>
    <property type="match status" value="1"/>
</dbReference>
<feature type="signal peptide" evidence="2">
    <location>
        <begin position="1"/>
        <end position="34"/>
    </location>
</feature>
<dbReference type="RefSeq" id="WP_175369911.1">
    <property type="nucleotide sequence ID" value="NZ_JABWCS010000181.1"/>
</dbReference>
<protein>
    <recommendedName>
        <fullName evidence="5">Photosynthesis system II assembly factor Ycf48/Hcf136-like domain-containing protein</fullName>
    </recommendedName>
</protein>
<sequence length="396" mass="41751">MNWTHHWRRIALTLFSAGLLALSGWGTVISSAQAAHSTAAGTPVCGTGDHGLLKDLHKKHAQQEEAPFAFSDISFLNSETGRAVGNGFMIGTSDGGCHFQEIYQGQWNFKGISFPDNVHGWAIASIGEGQANYLIASADGGSTWKNISGKATVFDRIDFMDSKNGFAYSRNAVFSTKDSGQSWTEIQTPANTRGAYFSSPSSGWSVVVAPGTGYRVMKTTDGGTTWKLSLQSGITYPTGGEIYAKGNQVYALLYGDSGMSQTSYSLYASSDKGGTWKRVIAQATAGGGPAPGSGSAQLKSGPASGRPGNMQLVGNSTAILVGYSPAGEQVAVGRTVNGGRTWSNLKPIQGFEGTISFPDSKHGWLAVREQDESAVYATADGGSSWKQKFAFKDAGR</sequence>
<comment type="caution">
    <text evidence="3">The sequence shown here is derived from an EMBL/GenBank/DDBJ whole genome shotgun (WGS) entry which is preliminary data.</text>
</comment>
<gene>
    <name evidence="3" type="ORF">HPT30_02385</name>
</gene>